<reference evidence="4" key="1">
    <citation type="submission" date="2016-11" db="EMBL/GenBank/DDBJ databases">
        <authorList>
            <person name="Jaros S."/>
            <person name="Januszkiewicz K."/>
            <person name="Wedrychowicz H."/>
        </authorList>
    </citation>
    <scope>NUCLEOTIDE SEQUENCE [LARGE SCALE GENOMIC DNA]</scope>
    <source>
        <strain evidence="4">DSM 4029</strain>
    </source>
</reference>
<dbReference type="Gene3D" id="1.10.287.950">
    <property type="entry name" value="Methyl-accepting chemotaxis protein"/>
    <property type="match status" value="1"/>
</dbReference>
<proteinExistence type="predicted"/>
<feature type="signal peptide" evidence="1">
    <location>
        <begin position="1"/>
        <end position="28"/>
    </location>
</feature>
<feature type="chain" id="PRO_5042919829" evidence="1">
    <location>
        <begin position="29"/>
        <end position="679"/>
    </location>
</feature>
<gene>
    <name evidence="2" type="ORF">GT747_07480</name>
    <name evidence="3" type="ORF">SAMN05444424_0702</name>
</gene>
<dbReference type="Proteomes" id="UP000474718">
    <property type="component" value="Unassembled WGS sequence"/>
</dbReference>
<name>A0AAQ1MBS8_9FIRM</name>
<dbReference type="AlphaFoldDB" id="A0AAQ1MBS8"/>
<dbReference type="RefSeq" id="WP_021659935.1">
    <property type="nucleotide sequence ID" value="NZ_FQVY01000001.1"/>
</dbReference>
<dbReference type="Proteomes" id="UP000184089">
    <property type="component" value="Unassembled WGS sequence"/>
</dbReference>
<evidence type="ECO:0000313" key="3">
    <source>
        <dbReference type="EMBL" id="SHF79467.1"/>
    </source>
</evidence>
<evidence type="ECO:0000313" key="5">
    <source>
        <dbReference type="Proteomes" id="UP000474718"/>
    </source>
</evidence>
<reference evidence="3" key="2">
    <citation type="submission" date="2016-11" db="EMBL/GenBank/DDBJ databases">
        <authorList>
            <person name="Varghese N."/>
            <person name="Submissions S."/>
        </authorList>
    </citation>
    <scope>NUCLEOTIDE SEQUENCE</scope>
    <source>
        <strain evidence="3">DSM 4029</strain>
    </source>
</reference>
<sequence length="679" mass="70575">MKTSHVLKKSACIALSAALLLPAVPAFAADGTTKDETVYVFLNPDGTVTSQTVSSWVHSDGGIRSVREEVALQNIRNVKNAAAPQLDGDVLTWDMDGNDAYYTGTSDKTPPVSAVISYKLDGEEISPQELAGKSGRVEITIALQNNLSRQATVGGESRTIYTPFIVAGVADLPTDHFSNVTCEGGSVLSEGQNQIVAFVASPGLKESLGHSASLVEDTVGFSMQEQFTIQADATDFELGSIMLGATGELPLEKLKEASSAGEVSEALDSLKSATDQLFDGTSQLADATGLFADKMGQFDQGVAKLGSGAGELKGGTGLLVSGVQELGDKLGLGMGQLREGSAQLSAGSQELLAGVNGYTTQVEGKVGELAEKLDGMGTQLDGVKTQVAADKQALIDGMTQAGTEVKVTLGGDMTALGQSIGAYVAAVNADPAATQAEKEAAALMWQQFSQLKTDLESHGKTLQSISTAAQSLGKTVDGVFATVGKEFGDAKTELAATQKALAEYGKKLRDGAKDVSDGAAALQEGVDAGANDAKDGVGRLQQGAADLNEGAAELQQGAEDARAASSQLAEAADTLRDKTGELNEGMEAYKTTGIDPMCSELGDLTGDLDELLEVKDLLVEQSEAFTSYSGSPEGSEVSTKFLLKTSEIKEKEEAKPVVLATENTQKKGLWERIKGIFVK</sequence>
<protein>
    <submittedName>
        <fullName evidence="3">Membrane protein</fullName>
    </submittedName>
</protein>
<keyword evidence="5" id="KW-1185">Reference proteome</keyword>
<dbReference type="EMBL" id="FQVY01000001">
    <property type="protein sequence ID" value="SHF79467.1"/>
    <property type="molecule type" value="Genomic_DNA"/>
</dbReference>
<reference evidence="2 5" key="3">
    <citation type="journal article" date="2019" name="Nat. Med.">
        <title>A library of human gut bacterial isolates paired with longitudinal multiomics data enables mechanistic microbiome research.</title>
        <authorList>
            <person name="Poyet M."/>
            <person name="Groussin M."/>
            <person name="Gibbons S.M."/>
            <person name="Avila-Pacheco J."/>
            <person name="Jiang X."/>
            <person name="Kearney S.M."/>
            <person name="Perrotta A.R."/>
            <person name="Berdy B."/>
            <person name="Zhao S."/>
            <person name="Lieberman T.D."/>
            <person name="Swanson P.K."/>
            <person name="Smith M."/>
            <person name="Roesemann S."/>
            <person name="Alexander J.E."/>
            <person name="Rich S.A."/>
            <person name="Livny J."/>
            <person name="Vlamakis H."/>
            <person name="Clish C."/>
            <person name="Bullock K."/>
            <person name="Deik A."/>
            <person name="Scott J."/>
            <person name="Pierce K.A."/>
            <person name="Xavier R.J."/>
            <person name="Alm E.J."/>
        </authorList>
    </citation>
    <scope>NUCLEOTIDE SEQUENCE [LARGE SCALE GENOMIC DNA]</scope>
    <source>
        <strain evidence="2 5">BIOML-A2</strain>
    </source>
</reference>
<organism evidence="3 4">
    <name type="scientific">Bittarella massiliensis</name>
    <name type="common">ex Durand et al. 2017</name>
    <dbReference type="NCBI Taxonomy" id="1720313"/>
    <lineage>
        <taxon>Bacteria</taxon>
        <taxon>Bacillati</taxon>
        <taxon>Bacillota</taxon>
        <taxon>Clostridia</taxon>
        <taxon>Eubacteriales</taxon>
        <taxon>Oscillospiraceae</taxon>
        <taxon>Bittarella (ex Durand et al. 2017)</taxon>
    </lineage>
</organism>
<accession>A0AAQ1MBS8</accession>
<evidence type="ECO:0000256" key="1">
    <source>
        <dbReference type="SAM" id="SignalP"/>
    </source>
</evidence>
<evidence type="ECO:0000313" key="4">
    <source>
        <dbReference type="Proteomes" id="UP000184089"/>
    </source>
</evidence>
<dbReference type="EMBL" id="WWVX01000004">
    <property type="protein sequence ID" value="MZL69599.1"/>
    <property type="molecule type" value="Genomic_DNA"/>
</dbReference>
<evidence type="ECO:0000313" key="2">
    <source>
        <dbReference type="EMBL" id="MZL69599.1"/>
    </source>
</evidence>
<keyword evidence="1" id="KW-0732">Signal</keyword>
<comment type="caution">
    <text evidence="3">The sequence shown here is derived from an EMBL/GenBank/DDBJ whole genome shotgun (WGS) entry which is preliminary data.</text>
</comment>